<name>A0ABT9NK65_9ACTN</name>
<dbReference type="Proteomes" id="UP001240447">
    <property type="component" value="Unassembled WGS sequence"/>
</dbReference>
<accession>A0ABT9NK65</accession>
<keyword evidence="2" id="KW-1185">Reference proteome</keyword>
<sequence>MSLRSVRGIDGLVPAVTGTLGTFLLRAQDAAINRAGLHRLPERPACWEAAETGVAISAARADALVGTGADARVLVATMVATVAHAGLDISTSAPMLANHPATSVVDAASGAAWLREVSGSLLSTGRNLYDEARQLTATVLSHPATTDRLLADAWLGVCGFSLLETLASSEDVNSAESRLIQRTVATSAAHRRRGASTRIARLAGVDRQTLAQWLRFGPPSPNCHGHHISAPMCGALTGMTGRAWRALHAHGRIPDAQEQLSGTLNWDEGEVLRWMDDHSGEDCRRQCSDHRSRSLPIAIAATQTDRFDNTGIHAVDARIQLALVH</sequence>
<reference evidence="1 2" key="1">
    <citation type="submission" date="2023-07" db="EMBL/GenBank/DDBJ databases">
        <title>Sequencing the genomes of 1000 actinobacteria strains.</title>
        <authorList>
            <person name="Klenk H.-P."/>
        </authorList>
    </citation>
    <scope>NUCLEOTIDE SEQUENCE [LARGE SCALE GENOMIC DNA]</scope>
    <source>
        <strain evidence="1 2">GD13</strain>
    </source>
</reference>
<comment type="caution">
    <text evidence="1">The sequence shown here is derived from an EMBL/GenBank/DDBJ whole genome shotgun (WGS) entry which is preliminary data.</text>
</comment>
<proteinExistence type="predicted"/>
<evidence type="ECO:0008006" key="3">
    <source>
        <dbReference type="Google" id="ProtNLM"/>
    </source>
</evidence>
<organism evidence="1 2">
    <name type="scientific">Nocardioides massiliensis</name>
    <dbReference type="NCBI Taxonomy" id="1325935"/>
    <lineage>
        <taxon>Bacteria</taxon>
        <taxon>Bacillati</taxon>
        <taxon>Actinomycetota</taxon>
        <taxon>Actinomycetes</taxon>
        <taxon>Propionibacteriales</taxon>
        <taxon>Nocardioidaceae</taxon>
        <taxon>Nocardioides</taxon>
    </lineage>
</organism>
<dbReference type="EMBL" id="JAUSQM010000001">
    <property type="protein sequence ID" value="MDP9820813.1"/>
    <property type="molecule type" value="Genomic_DNA"/>
</dbReference>
<evidence type="ECO:0000313" key="1">
    <source>
        <dbReference type="EMBL" id="MDP9820813.1"/>
    </source>
</evidence>
<protein>
    <recommendedName>
        <fullName evidence="3">DUF222 domain-containing protein</fullName>
    </recommendedName>
</protein>
<gene>
    <name evidence="1" type="ORF">J2S59_000622</name>
</gene>
<dbReference type="RefSeq" id="WP_306824792.1">
    <property type="nucleotide sequence ID" value="NZ_JAUSQM010000001.1"/>
</dbReference>
<evidence type="ECO:0000313" key="2">
    <source>
        <dbReference type="Proteomes" id="UP001240447"/>
    </source>
</evidence>